<reference evidence="1" key="2">
    <citation type="journal article" date="2024" name="Plant">
        <title>Genomic evolution and insights into agronomic trait innovations of Sesamum species.</title>
        <authorList>
            <person name="Miao H."/>
            <person name="Wang L."/>
            <person name="Qu L."/>
            <person name="Liu H."/>
            <person name="Sun Y."/>
            <person name="Le M."/>
            <person name="Wang Q."/>
            <person name="Wei S."/>
            <person name="Zheng Y."/>
            <person name="Lin W."/>
            <person name="Duan Y."/>
            <person name="Cao H."/>
            <person name="Xiong S."/>
            <person name="Wang X."/>
            <person name="Wei L."/>
            <person name="Li C."/>
            <person name="Ma Q."/>
            <person name="Ju M."/>
            <person name="Zhao R."/>
            <person name="Li G."/>
            <person name="Mu C."/>
            <person name="Tian Q."/>
            <person name="Mei H."/>
            <person name="Zhang T."/>
            <person name="Gao T."/>
            <person name="Zhang H."/>
        </authorList>
    </citation>
    <scope>NUCLEOTIDE SEQUENCE</scope>
    <source>
        <strain evidence="1">G02</strain>
    </source>
</reference>
<dbReference type="EMBL" id="JACGWJ010000006">
    <property type="protein sequence ID" value="KAL0413767.1"/>
    <property type="molecule type" value="Genomic_DNA"/>
</dbReference>
<accession>A0AAW2UAN9</accession>
<sequence>MIIEVIIGRVGEASNTIYKTTGAMRNVSSSLREVGTLTEATAFLNTTSLKLDAQAADIERQAYGNRQLIVKGLKLV</sequence>
<feature type="non-terminal residue" evidence="1">
    <location>
        <position position="76"/>
    </location>
</feature>
<gene>
    <name evidence="1" type="ORF">Sradi_1578400</name>
</gene>
<evidence type="ECO:0000313" key="1">
    <source>
        <dbReference type="EMBL" id="KAL0413767.1"/>
    </source>
</evidence>
<organism evidence="1">
    <name type="scientific">Sesamum radiatum</name>
    <name type="common">Black benniseed</name>
    <dbReference type="NCBI Taxonomy" id="300843"/>
    <lineage>
        <taxon>Eukaryota</taxon>
        <taxon>Viridiplantae</taxon>
        <taxon>Streptophyta</taxon>
        <taxon>Embryophyta</taxon>
        <taxon>Tracheophyta</taxon>
        <taxon>Spermatophyta</taxon>
        <taxon>Magnoliopsida</taxon>
        <taxon>eudicotyledons</taxon>
        <taxon>Gunneridae</taxon>
        <taxon>Pentapetalae</taxon>
        <taxon>asterids</taxon>
        <taxon>lamiids</taxon>
        <taxon>Lamiales</taxon>
        <taxon>Pedaliaceae</taxon>
        <taxon>Sesamum</taxon>
    </lineage>
</organism>
<name>A0AAW2UAN9_SESRA</name>
<comment type="caution">
    <text evidence="1">The sequence shown here is derived from an EMBL/GenBank/DDBJ whole genome shotgun (WGS) entry which is preliminary data.</text>
</comment>
<proteinExistence type="predicted"/>
<dbReference type="AlphaFoldDB" id="A0AAW2UAN9"/>
<reference evidence="1" key="1">
    <citation type="submission" date="2020-06" db="EMBL/GenBank/DDBJ databases">
        <authorList>
            <person name="Li T."/>
            <person name="Hu X."/>
            <person name="Zhang T."/>
            <person name="Song X."/>
            <person name="Zhang H."/>
            <person name="Dai N."/>
            <person name="Sheng W."/>
            <person name="Hou X."/>
            <person name="Wei L."/>
        </authorList>
    </citation>
    <scope>NUCLEOTIDE SEQUENCE</scope>
    <source>
        <strain evidence="1">G02</strain>
        <tissue evidence="1">Leaf</tissue>
    </source>
</reference>
<protein>
    <submittedName>
        <fullName evidence="1">Uncharacterized protein</fullName>
    </submittedName>
</protein>